<evidence type="ECO:0000259" key="1">
    <source>
        <dbReference type="PROSITE" id="PS50164"/>
    </source>
</evidence>
<dbReference type="Gene3D" id="3.40.1440.10">
    <property type="entry name" value="GIY-YIG endonuclease"/>
    <property type="match status" value="1"/>
</dbReference>
<dbReference type="AlphaFoldDB" id="A0A151X7M8"/>
<gene>
    <name evidence="2" type="ORF">ALC60_04785</name>
</gene>
<dbReference type="Pfam" id="PF01541">
    <property type="entry name" value="GIY-YIG"/>
    <property type="match status" value="1"/>
</dbReference>
<dbReference type="PROSITE" id="PS50164">
    <property type="entry name" value="GIY_YIG"/>
    <property type="match status" value="1"/>
</dbReference>
<dbReference type="PANTHER" id="PTHR21301">
    <property type="entry name" value="REVERSE TRANSCRIPTASE"/>
    <property type="match status" value="1"/>
</dbReference>
<reference evidence="2 3" key="1">
    <citation type="submission" date="2015-09" db="EMBL/GenBank/DDBJ databases">
        <title>Trachymyrmex zeteki WGS genome.</title>
        <authorList>
            <person name="Nygaard S."/>
            <person name="Hu H."/>
            <person name="Boomsma J."/>
            <person name="Zhang G."/>
        </authorList>
    </citation>
    <scope>NUCLEOTIDE SEQUENCE [LARGE SCALE GENOMIC DNA]</scope>
    <source>
        <strain evidence="2">Tzet28-1</strain>
        <tissue evidence="2">Whole body</tissue>
    </source>
</reference>
<organism evidence="2 3">
    <name type="scientific">Mycetomoellerius zeteki</name>
    <dbReference type="NCBI Taxonomy" id="64791"/>
    <lineage>
        <taxon>Eukaryota</taxon>
        <taxon>Metazoa</taxon>
        <taxon>Ecdysozoa</taxon>
        <taxon>Arthropoda</taxon>
        <taxon>Hexapoda</taxon>
        <taxon>Insecta</taxon>
        <taxon>Pterygota</taxon>
        <taxon>Neoptera</taxon>
        <taxon>Endopterygota</taxon>
        <taxon>Hymenoptera</taxon>
        <taxon>Apocrita</taxon>
        <taxon>Aculeata</taxon>
        <taxon>Formicoidea</taxon>
        <taxon>Formicidae</taxon>
        <taxon>Myrmicinae</taxon>
        <taxon>Mycetomoellerius</taxon>
    </lineage>
</organism>
<dbReference type="PANTHER" id="PTHR21301:SF10">
    <property type="entry name" value="REVERSE TRANSCRIPTASE DOMAIN-CONTAINING PROTEIN"/>
    <property type="match status" value="1"/>
</dbReference>
<dbReference type="InterPro" id="IPR000305">
    <property type="entry name" value="GIY-YIG_endonuc"/>
</dbReference>
<accession>A0A151X7M8</accession>
<protein>
    <recommendedName>
        <fullName evidence="1">GIY-YIG domain-containing protein</fullName>
    </recommendedName>
</protein>
<dbReference type="Proteomes" id="UP000075809">
    <property type="component" value="Unassembled WGS sequence"/>
</dbReference>
<dbReference type="EMBL" id="KQ982446">
    <property type="protein sequence ID" value="KYQ56377.1"/>
    <property type="molecule type" value="Genomic_DNA"/>
</dbReference>
<sequence length="211" mass="24858">MTRKITNGLRELLTGWKKSKFISGATYRRIYCSGGTEEFLVAIQFILDSTYFNFDNQSYSHMVSAVPITSVNTILKHFNSYHRRLQFTIEIGNKKFAPTFHQKNLEFIVNILLKNDYPISFIFDTISERLYINFFSLNNLNKIIRMHKDSLLDSSKRNVYRINCNDCDASYVGQTGKKLKTRISEHFNHIKRNTSHSAITEHRTHYNHEFR</sequence>
<name>A0A151X7M8_9HYME</name>
<keyword evidence="3" id="KW-1185">Reference proteome</keyword>
<dbReference type="InterPro" id="IPR035901">
    <property type="entry name" value="GIY-YIG_endonuc_sf"/>
</dbReference>
<proteinExistence type="predicted"/>
<evidence type="ECO:0000313" key="3">
    <source>
        <dbReference type="Proteomes" id="UP000075809"/>
    </source>
</evidence>
<evidence type="ECO:0000313" key="2">
    <source>
        <dbReference type="EMBL" id="KYQ56377.1"/>
    </source>
</evidence>
<feature type="domain" description="GIY-YIG" evidence="1">
    <location>
        <begin position="155"/>
        <end position="211"/>
    </location>
</feature>